<accession>A0A1L8TG59</accession>
<name>A0A1L8TG59_9ENTE</name>
<keyword evidence="2" id="KW-1185">Reference proteome</keyword>
<protein>
    <submittedName>
        <fullName evidence="1">Uncharacterized protein</fullName>
    </submittedName>
</protein>
<evidence type="ECO:0000313" key="1">
    <source>
        <dbReference type="EMBL" id="OJG43311.1"/>
    </source>
</evidence>
<dbReference type="Proteomes" id="UP000182077">
    <property type="component" value="Unassembled WGS sequence"/>
</dbReference>
<proteinExistence type="predicted"/>
<sequence length="90" mass="10361">MLASFLFVQVRSDEDNEASDFTKVSAVEHRSDFFTNRNLNELDAVTYATYAEMKDDLTEELPFVHKITKKEFVGGRAEPDGITWTGYFEK</sequence>
<dbReference type="AlphaFoldDB" id="A0A1L8TG59"/>
<reference evidence="1 2" key="1">
    <citation type="submission" date="2014-12" db="EMBL/GenBank/DDBJ databases">
        <title>Draft genome sequences of 29 type strains of Enterococci.</title>
        <authorList>
            <person name="Zhong Z."/>
            <person name="Sun Z."/>
            <person name="Liu W."/>
            <person name="Zhang W."/>
            <person name="Zhang H."/>
        </authorList>
    </citation>
    <scope>NUCLEOTIDE SEQUENCE [LARGE SCALE GENOMIC DNA]</scope>
    <source>
        <strain evidence="1 2">DSM 17122</strain>
    </source>
</reference>
<dbReference type="EMBL" id="JXKQ01000014">
    <property type="protein sequence ID" value="OJG43311.1"/>
    <property type="molecule type" value="Genomic_DNA"/>
</dbReference>
<gene>
    <name evidence="1" type="ORF">RV04_GL000671</name>
</gene>
<organism evidence="1 2">
    <name type="scientific">Enterococcus hermanniensis</name>
    <dbReference type="NCBI Taxonomy" id="249189"/>
    <lineage>
        <taxon>Bacteria</taxon>
        <taxon>Bacillati</taxon>
        <taxon>Bacillota</taxon>
        <taxon>Bacilli</taxon>
        <taxon>Lactobacillales</taxon>
        <taxon>Enterococcaceae</taxon>
        <taxon>Enterococcus</taxon>
    </lineage>
</organism>
<comment type="caution">
    <text evidence="1">The sequence shown here is derived from an EMBL/GenBank/DDBJ whole genome shotgun (WGS) entry which is preliminary data.</text>
</comment>
<evidence type="ECO:0000313" key="2">
    <source>
        <dbReference type="Proteomes" id="UP000182077"/>
    </source>
</evidence>